<keyword evidence="29" id="KW-0408">Iron</keyword>
<feature type="transmembrane region" description="Helical" evidence="46">
    <location>
        <begin position="421"/>
        <end position="444"/>
    </location>
</feature>
<dbReference type="GO" id="GO:0008137">
    <property type="term" value="F:NADH dehydrogenase (ubiquinone) activity"/>
    <property type="evidence" value="ECO:0007669"/>
    <property type="project" value="InterPro"/>
</dbReference>
<keyword evidence="15" id="KW-0150">Chloroplast</keyword>
<evidence type="ECO:0000256" key="42">
    <source>
        <dbReference type="ARBA" id="ARBA00048026"/>
    </source>
</evidence>
<feature type="transmembrane region" description="Helical" evidence="46">
    <location>
        <begin position="339"/>
        <end position="358"/>
    </location>
</feature>
<dbReference type="InterPro" id="IPR003918">
    <property type="entry name" value="NADH_UbQ_OxRdtase"/>
</dbReference>
<comment type="similarity">
    <text evidence="6">Belongs to the complex I subunit 4 family.</text>
</comment>
<feature type="transmembrane region" description="Helical" evidence="46">
    <location>
        <begin position="510"/>
        <end position="530"/>
    </location>
</feature>
<dbReference type="SUPFAM" id="SSF54862">
    <property type="entry name" value="4Fe-4S ferredoxins"/>
    <property type="match status" value="2"/>
</dbReference>
<feature type="domain" description="4Fe-4S ferredoxin-type" evidence="47">
    <location>
        <begin position="602"/>
        <end position="632"/>
    </location>
</feature>
<keyword evidence="18 46" id="KW-0812">Transmembrane</keyword>
<evidence type="ECO:0000256" key="22">
    <source>
        <dbReference type="ARBA" id="ARBA00022836"/>
    </source>
</evidence>
<comment type="catalytic activity">
    <reaction evidence="41">
        <text>a plastoquinone + NADPH + (n+1) H(+)(in) = a plastoquinol + NADP(+) + n H(+)(out)</text>
        <dbReference type="Rhea" id="RHEA:42612"/>
        <dbReference type="Rhea" id="RHEA-COMP:9561"/>
        <dbReference type="Rhea" id="RHEA-COMP:9562"/>
        <dbReference type="ChEBI" id="CHEBI:15378"/>
        <dbReference type="ChEBI" id="CHEBI:17757"/>
        <dbReference type="ChEBI" id="CHEBI:57783"/>
        <dbReference type="ChEBI" id="CHEBI:58349"/>
        <dbReference type="ChEBI" id="CHEBI:62192"/>
    </reaction>
</comment>
<evidence type="ECO:0000256" key="8">
    <source>
        <dbReference type="ARBA" id="ARBA00011199"/>
    </source>
</evidence>
<comment type="subunit">
    <text evidence="8">NDH is composed of at least 16 different subunits, 5 of which are encoded in the nucleus.</text>
</comment>
<feature type="transmembrane region" description="Helical" evidence="46">
    <location>
        <begin position="946"/>
        <end position="965"/>
    </location>
</feature>
<dbReference type="InterPro" id="IPR039428">
    <property type="entry name" value="NUOK/Mnh_C1-like"/>
</dbReference>
<dbReference type="Pfam" id="PF00146">
    <property type="entry name" value="NADHdh"/>
    <property type="match status" value="1"/>
</dbReference>
<dbReference type="InterPro" id="IPR001133">
    <property type="entry name" value="NADH_UbQ_OxRdtase_chain4L/K"/>
</dbReference>
<feature type="transmembrane region" description="Helical" evidence="46">
    <location>
        <begin position="971"/>
        <end position="989"/>
    </location>
</feature>
<dbReference type="HAMAP" id="MF_01351">
    <property type="entry name" value="NDH1_NuoI"/>
    <property type="match status" value="1"/>
</dbReference>
<evidence type="ECO:0000256" key="43">
    <source>
        <dbReference type="ARBA" id="ARBA00048912"/>
    </source>
</evidence>
<feature type="transmembrane region" description="Helical" evidence="46">
    <location>
        <begin position="852"/>
        <end position="875"/>
    </location>
</feature>
<dbReference type="NCBIfam" id="NF004537">
    <property type="entry name" value="PRK05888.1-3"/>
    <property type="match status" value="1"/>
</dbReference>
<keyword evidence="13" id="KW-0813">Transport</keyword>
<evidence type="ECO:0000256" key="18">
    <source>
        <dbReference type="ARBA" id="ARBA00022692"/>
    </source>
</evidence>
<keyword evidence="31" id="KW-0520">NAD</keyword>
<comment type="catalytic activity">
    <reaction evidence="42">
        <text>a plastoquinone + NADH + (n+1) H(+)(in) = a plastoquinol + NAD(+) + n H(+)(out)</text>
        <dbReference type="Rhea" id="RHEA:42608"/>
        <dbReference type="Rhea" id="RHEA-COMP:9561"/>
        <dbReference type="Rhea" id="RHEA-COMP:9562"/>
        <dbReference type="ChEBI" id="CHEBI:15378"/>
        <dbReference type="ChEBI" id="CHEBI:17757"/>
        <dbReference type="ChEBI" id="CHEBI:57540"/>
        <dbReference type="ChEBI" id="CHEBI:57945"/>
        <dbReference type="ChEBI" id="CHEBI:62192"/>
    </reaction>
</comment>
<feature type="transmembrane region" description="Helical" evidence="46">
    <location>
        <begin position="696"/>
        <end position="721"/>
    </location>
</feature>
<feature type="transmembrane region" description="Helical" evidence="46">
    <location>
        <begin position="741"/>
        <end position="767"/>
    </location>
</feature>
<dbReference type="Pfam" id="PF13237">
    <property type="entry name" value="Fer4_10"/>
    <property type="match status" value="1"/>
</dbReference>
<dbReference type="PROSITE" id="PS51379">
    <property type="entry name" value="4FE4S_FER_2"/>
    <property type="match status" value="4"/>
</dbReference>
<evidence type="ECO:0000256" key="31">
    <source>
        <dbReference type="ARBA" id="ARBA00023027"/>
    </source>
</evidence>
<dbReference type="PROSITE" id="PS00198">
    <property type="entry name" value="4FE4S_FER_1"/>
    <property type="match status" value="3"/>
</dbReference>
<feature type="transmembrane region" description="Helical" evidence="46">
    <location>
        <begin position="1058"/>
        <end position="1083"/>
    </location>
</feature>
<evidence type="ECO:0000256" key="36">
    <source>
        <dbReference type="ARBA" id="ARBA00031003"/>
    </source>
</evidence>
<evidence type="ECO:0000256" key="39">
    <source>
        <dbReference type="ARBA" id="ARBA00032541"/>
    </source>
</evidence>
<dbReference type="GO" id="GO:0048039">
    <property type="term" value="F:ubiquinone binding"/>
    <property type="evidence" value="ECO:0007669"/>
    <property type="project" value="TreeGrafter"/>
</dbReference>
<evidence type="ECO:0000256" key="6">
    <source>
        <dbReference type="ARBA" id="ARBA00009025"/>
    </source>
</evidence>
<dbReference type="NCBIfam" id="TIGR01972">
    <property type="entry name" value="NDH_I_M"/>
    <property type="match status" value="1"/>
</dbReference>
<evidence type="ECO:0000256" key="34">
    <source>
        <dbReference type="ARBA" id="ARBA00029875"/>
    </source>
</evidence>
<dbReference type="GO" id="GO:0009535">
    <property type="term" value="C:chloroplast thylakoid membrane"/>
    <property type="evidence" value="ECO:0007669"/>
    <property type="project" value="UniProtKB-SubCell"/>
</dbReference>
<evidence type="ECO:0000256" key="13">
    <source>
        <dbReference type="ARBA" id="ARBA00022448"/>
    </source>
</evidence>
<keyword evidence="28" id="KW-0560">Oxidoreductase</keyword>
<dbReference type="InterPro" id="IPR004497">
    <property type="entry name" value="NDHI"/>
</dbReference>
<evidence type="ECO:0000256" key="23">
    <source>
        <dbReference type="ARBA" id="ARBA00022857"/>
    </source>
</evidence>
<feature type="transmembrane region" description="Helical" evidence="46">
    <location>
        <begin position="1103"/>
        <end position="1124"/>
    </location>
</feature>
<evidence type="ECO:0000259" key="47">
    <source>
        <dbReference type="PROSITE" id="PS51379"/>
    </source>
</evidence>
<feature type="transmembrane region" description="Helical" evidence="46">
    <location>
        <begin position="69"/>
        <end position="93"/>
    </location>
</feature>
<dbReference type="PANTHER" id="PTHR43507:SF21">
    <property type="entry name" value="NAD(P)H-QUINONE OXIDOREDUCTASE CHAIN 4, CHLOROPLASTIC"/>
    <property type="match status" value="1"/>
</dbReference>
<dbReference type="EC" id="1.97.1.12" evidence="9"/>
<feature type="transmembrane region" description="Helical" evidence="46">
    <location>
        <begin position="481"/>
        <end position="503"/>
    </location>
</feature>
<comment type="cofactor">
    <cofactor evidence="1">
        <name>[4Fe-4S] cluster</name>
        <dbReference type="ChEBI" id="CHEBI:49883"/>
    </cofactor>
</comment>
<dbReference type="InterPro" id="IPR017896">
    <property type="entry name" value="4Fe4S_Fe-S-bd"/>
</dbReference>
<dbReference type="HAMAP" id="MF_01456">
    <property type="entry name" value="NDH1_NuoK"/>
    <property type="match status" value="1"/>
</dbReference>
<dbReference type="FunFam" id="3.30.70.20:FF:000001">
    <property type="entry name" value="Photosystem I iron-sulfur center"/>
    <property type="match status" value="1"/>
</dbReference>
<feature type="transmembrane region" description="Helical" evidence="46">
    <location>
        <begin position="113"/>
        <end position="137"/>
    </location>
</feature>
<proteinExistence type="inferred from homology"/>
<dbReference type="FunFam" id="1.10.287.3510:FF:000001">
    <property type="entry name" value="NADH-quinone oxidoreductase subunit K"/>
    <property type="match status" value="1"/>
</dbReference>
<evidence type="ECO:0000256" key="44">
    <source>
        <dbReference type="ARBA" id="ARBA00060480"/>
    </source>
</evidence>
<evidence type="ECO:0000256" key="5">
    <source>
        <dbReference type="ARBA" id="ARBA00005698"/>
    </source>
</evidence>
<dbReference type="InterPro" id="IPR001694">
    <property type="entry name" value="NADH_UbQ_OxRdtase_su1/FPO"/>
</dbReference>
<feature type="domain" description="4Fe-4S ferredoxin-type" evidence="47">
    <location>
        <begin position="243"/>
        <end position="272"/>
    </location>
</feature>
<dbReference type="GO" id="GO:0051539">
    <property type="term" value="F:4 iron, 4 sulfur cluster binding"/>
    <property type="evidence" value="ECO:0007669"/>
    <property type="project" value="UniProtKB-KW"/>
</dbReference>
<feature type="transmembrane region" description="Helical" evidence="46">
    <location>
        <begin position="887"/>
        <end position="905"/>
    </location>
</feature>
<comment type="similarity">
    <text evidence="7">Belongs to the complex I subunit 4L family.</text>
</comment>
<dbReference type="PROSITE" id="PS00668">
    <property type="entry name" value="COMPLEX1_ND1_2"/>
    <property type="match status" value="1"/>
</dbReference>
<dbReference type="InterPro" id="IPR010227">
    <property type="entry name" value="NADH_Q_OxRdtase_chainM/4"/>
</dbReference>
<feature type="transmembrane region" description="Helical" evidence="46">
    <location>
        <begin position="569"/>
        <end position="593"/>
    </location>
</feature>
<keyword evidence="25" id="KW-1278">Translocase</keyword>
<feature type="transmembrane region" description="Helical" evidence="46">
    <location>
        <begin position="917"/>
        <end position="934"/>
    </location>
</feature>
<keyword evidence="24" id="KW-0618">Plastoquinone</keyword>
<evidence type="ECO:0000256" key="33">
    <source>
        <dbReference type="ARBA" id="ARBA00023136"/>
    </source>
</evidence>
<dbReference type="InterPro" id="IPR017491">
    <property type="entry name" value="PSI_PsaC"/>
</dbReference>
<organism evidence="48">
    <name type="scientific">Prunus dulcis</name>
    <name type="common">Almond</name>
    <name type="synonym">Amygdalus dulcis</name>
    <dbReference type="NCBI Taxonomy" id="3755"/>
    <lineage>
        <taxon>Eukaryota</taxon>
        <taxon>Viridiplantae</taxon>
        <taxon>Streptophyta</taxon>
        <taxon>Embryophyta</taxon>
        <taxon>Tracheophyta</taxon>
        <taxon>Spermatophyta</taxon>
        <taxon>Magnoliopsida</taxon>
        <taxon>eudicotyledons</taxon>
        <taxon>Gunneridae</taxon>
        <taxon>Pentapetalae</taxon>
        <taxon>rosids</taxon>
        <taxon>fabids</taxon>
        <taxon>Rosales</taxon>
        <taxon>Rosaceae</taxon>
        <taxon>Amygdaloideae</taxon>
        <taxon>Amygdaleae</taxon>
        <taxon>Prunus</taxon>
    </lineage>
</organism>
<comment type="catalytic activity">
    <reaction evidence="43">
        <text>reduced [plastocyanin] + hnu + oxidized [2Fe-2S]-[ferredoxin] = oxidized [plastocyanin] + reduced [2Fe-2S]-[ferredoxin]</text>
        <dbReference type="Rhea" id="RHEA:30407"/>
        <dbReference type="Rhea" id="RHEA-COMP:10000"/>
        <dbReference type="Rhea" id="RHEA-COMP:10001"/>
        <dbReference type="Rhea" id="RHEA-COMP:10039"/>
        <dbReference type="Rhea" id="RHEA-COMP:10040"/>
        <dbReference type="ChEBI" id="CHEBI:29036"/>
        <dbReference type="ChEBI" id="CHEBI:30212"/>
        <dbReference type="ChEBI" id="CHEBI:33737"/>
        <dbReference type="ChEBI" id="CHEBI:33738"/>
        <dbReference type="ChEBI" id="CHEBI:49552"/>
        <dbReference type="EC" id="1.97.1.12"/>
    </reaction>
</comment>
<evidence type="ECO:0000256" key="46">
    <source>
        <dbReference type="SAM" id="Phobius"/>
    </source>
</evidence>
<evidence type="ECO:0000256" key="41">
    <source>
        <dbReference type="ARBA" id="ARBA00047726"/>
    </source>
</evidence>
<dbReference type="NCBIfam" id="TIGR03048">
    <property type="entry name" value="PS_I_psaC"/>
    <property type="match status" value="1"/>
</dbReference>
<comment type="similarity">
    <text evidence="5">Belongs to the complex I subunit 6 family.</text>
</comment>
<evidence type="ECO:0000256" key="20">
    <source>
        <dbReference type="ARBA" id="ARBA00022723"/>
    </source>
</evidence>
<keyword evidence="16" id="KW-0602">Photosynthesis</keyword>
<dbReference type="GO" id="GO:0015990">
    <property type="term" value="P:electron transport coupled proton transport"/>
    <property type="evidence" value="ECO:0007669"/>
    <property type="project" value="TreeGrafter"/>
</dbReference>
<feature type="domain" description="4Fe-4S ferredoxin-type" evidence="47">
    <location>
        <begin position="640"/>
        <end position="669"/>
    </location>
</feature>
<dbReference type="Gene3D" id="1.20.120.1200">
    <property type="entry name" value="NADH-ubiquinone/plastoquinone oxidoreductase chain 6, subunit NuoJ"/>
    <property type="match status" value="1"/>
</dbReference>
<comment type="function">
    <text evidence="2">Apoprotein for the two 4Fe-4S centers FA and FB of photosystem I (PSI); essential for photochemical activity. FB is the terminal electron acceptor of PSI, donating electrons to ferredoxin. The C-terminus interacts with PsaA/B/D and helps assemble the protein into the PSI complex. Required for binding of PsaD and PsaE to PSI. PSI is a plastocyanin-ferredoxin oxidoreductase, converting photonic excitation into a charge separation, which transfers an electron from the donor P700 chlorophyll pair to the spectroscopically characterized acceptors A0, A1, FX, FA and FB in turn.</text>
</comment>
<dbReference type="NCBIfam" id="NF004320">
    <property type="entry name" value="PRK05715.1-2"/>
    <property type="match status" value="1"/>
</dbReference>
<evidence type="ECO:0000256" key="38">
    <source>
        <dbReference type="ARBA" id="ARBA00031648"/>
    </source>
</evidence>
<evidence type="ECO:0000256" key="45">
    <source>
        <dbReference type="ARBA" id="ARBA00063727"/>
    </source>
</evidence>
<gene>
    <name evidence="48" type="ORF">Prudu_013827</name>
</gene>
<evidence type="ECO:0000256" key="7">
    <source>
        <dbReference type="ARBA" id="ARBA00010519"/>
    </source>
</evidence>
<evidence type="ECO:0000256" key="15">
    <source>
        <dbReference type="ARBA" id="ARBA00022528"/>
    </source>
</evidence>
<protein>
    <recommendedName>
        <fullName evidence="12">NAD(P)H-quinone oxidoreductase subunit 6, chloroplastic</fullName>
        <ecNumber evidence="9">1.97.1.12</ecNumber>
    </recommendedName>
    <alternativeName>
        <fullName evidence="39">9 kDa polypeptide</fullName>
    </alternativeName>
    <alternativeName>
        <fullName evidence="38">NAD(P)H dehydrogenase subunit 6</fullName>
    </alternativeName>
    <alternativeName>
        <fullName evidence="37">NADH dehydrogenase subunit 4L</fullName>
    </alternativeName>
    <alternativeName>
        <fullName evidence="34">NADH-plastoquinone oxidoreductase subunit 6</fullName>
    </alternativeName>
    <alternativeName>
        <fullName evidence="11">NADH-ubiquinone oxidoreductase chain 4L</fullName>
    </alternativeName>
    <alternativeName>
        <fullName evidence="40">PSI-C</fullName>
    </alternativeName>
    <alternativeName>
        <fullName evidence="10">Photosystem I iron-sulfur center</fullName>
    </alternativeName>
    <alternativeName>
        <fullName evidence="35">Photosystem I subunit VII</fullName>
    </alternativeName>
    <alternativeName>
        <fullName evidence="36">PsaC</fullName>
    </alternativeName>
</protein>
<evidence type="ECO:0000256" key="21">
    <source>
        <dbReference type="ARBA" id="ARBA00022737"/>
    </source>
</evidence>
<accession>A0A4Y1RG88</accession>
<dbReference type="EMBL" id="AP019301">
    <property type="protein sequence ID" value="BBH03065.1"/>
    <property type="molecule type" value="Genomic_DNA"/>
</dbReference>
<keyword evidence="19" id="KW-0874">Quinone</keyword>
<dbReference type="GO" id="GO:0009773">
    <property type="term" value="P:photosynthetic electron transport in photosystem I"/>
    <property type="evidence" value="ECO:0007669"/>
    <property type="project" value="InterPro"/>
</dbReference>
<comment type="subunit">
    <text evidence="45">The eukaryotic PSI reaction center is composed of at least 11 subunits.</text>
</comment>
<dbReference type="FunFam" id="3.30.70.3270:FF:000006">
    <property type="entry name" value="NAD(P)H-quinone oxidoreductase subunit I, chloroplastic"/>
    <property type="match status" value="1"/>
</dbReference>
<dbReference type="HAMAP" id="MF_01303">
    <property type="entry name" value="PSI_PsaC"/>
    <property type="match status" value="1"/>
</dbReference>
<dbReference type="GO" id="GO:0009522">
    <property type="term" value="C:photosystem I"/>
    <property type="evidence" value="ECO:0007669"/>
    <property type="project" value="UniProtKB-KW"/>
</dbReference>
<evidence type="ECO:0000256" key="30">
    <source>
        <dbReference type="ARBA" id="ARBA00023014"/>
    </source>
</evidence>
<dbReference type="InterPro" id="IPR017900">
    <property type="entry name" value="4Fe4S_Fe_S_CS"/>
</dbReference>
<keyword evidence="17" id="KW-0934">Plastid</keyword>
<dbReference type="InterPro" id="IPR042106">
    <property type="entry name" value="Nuo/plastoQ_OxRdtase_6_NuoJ"/>
</dbReference>
<evidence type="ECO:0000256" key="35">
    <source>
        <dbReference type="ARBA" id="ARBA00030218"/>
    </source>
</evidence>
<keyword evidence="32" id="KW-0793">Thylakoid</keyword>
<keyword evidence="23" id="KW-0521">NADP</keyword>
<dbReference type="InterPro" id="IPR018086">
    <property type="entry name" value="NADH_UbQ_OxRdtase_su1_CS"/>
</dbReference>
<feature type="transmembrane region" description="Helical" evidence="46">
    <location>
        <begin position="1027"/>
        <end position="1046"/>
    </location>
</feature>
<evidence type="ECO:0000256" key="12">
    <source>
        <dbReference type="ARBA" id="ARBA00018131"/>
    </source>
</evidence>
<dbReference type="Gene3D" id="3.30.70.3270">
    <property type="match status" value="1"/>
</dbReference>
<evidence type="ECO:0000256" key="1">
    <source>
        <dbReference type="ARBA" id="ARBA00001966"/>
    </source>
</evidence>
<dbReference type="Gene3D" id="3.30.70.20">
    <property type="match status" value="1"/>
</dbReference>
<feature type="transmembrane region" description="Helical" evidence="46">
    <location>
        <begin position="365"/>
        <end position="382"/>
    </location>
</feature>
<evidence type="ECO:0000256" key="27">
    <source>
        <dbReference type="ARBA" id="ARBA00022989"/>
    </source>
</evidence>
<evidence type="ECO:0000256" key="2">
    <source>
        <dbReference type="ARBA" id="ARBA00003402"/>
    </source>
</evidence>
<dbReference type="Pfam" id="PF00499">
    <property type="entry name" value="Oxidored_q3"/>
    <property type="match status" value="1"/>
</dbReference>
<keyword evidence="20" id="KW-0479">Metal-binding</keyword>
<evidence type="ECO:0000256" key="28">
    <source>
        <dbReference type="ARBA" id="ARBA00023002"/>
    </source>
</evidence>
<dbReference type="FunFam" id="1.20.120.1200:FF:000002">
    <property type="entry name" value="NAD(P)H-quinone oxidoreductase subunit 6, chloroplastic"/>
    <property type="match status" value="1"/>
</dbReference>
<comment type="function">
    <text evidence="3">NDH shuttles electrons from NAD(P)H:plastoquinone, via FMN and iron-sulfur (Fe-S) centers, to quinones in the photosynthetic chain and possibly in a chloroplast respiratory chain. The immediate electron acceptor for the enzyme in this species is believed to be plastoquinone. Couples the redox reaction to proton translocation, and thus conserves the redox energy in a proton gradient.</text>
</comment>
<dbReference type="InterPro" id="IPR001457">
    <property type="entry name" value="NADH_UbQ/plastoQ_OxRdtase_su6"/>
</dbReference>
<reference evidence="48" key="1">
    <citation type="journal article" date="2019" name="Science">
        <title>Mutation of a bHLH transcription factor allowed almond domestication.</title>
        <authorList>
            <person name="Sanchez-Perez R."/>
            <person name="Pavan S."/>
            <person name="Mazzeo R."/>
            <person name="Moldovan C."/>
            <person name="Aiese Cigliano R."/>
            <person name="Del Cueto J."/>
            <person name="Ricciardi F."/>
            <person name="Lotti C."/>
            <person name="Ricciardi L."/>
            <person name="Dicenta F."/>
            <person name="Lopez-Marques R.L."/>
            <person name="Lindberg Moller B."/>
        </authorList>
    </citation>
    <scope>NUCLEOTIDE SEQUENCE</scope>
</reference>
<evidence type="ECO:0000256" key="40">
    <source>
        <dbReference type="ARBA" id="ARBA00033423"/>
    </source>
</evidence>
<evidence type="ECO:0000256" key="26">
    <source>
        <dbReference type="ARBA" id="ARBA00022982"/>
    </source>
</evidence>
<dbReference type="GO" id="GO:0046872">
    <property type="term" value="F:metal ion binding"/>
    <property type="evidence" value="ECO:0007669"/>
    <property type="project" value="UniProtKB-KW"/>
</dbReference>
<keyword evidence="21" id="KW-0677">Repeat</keyword>
<evidence type="ECO:0000256" key="16">
    <source>
        <dbReference type="ARBA" id="ARBA00022531"/>
    </source>
</evidence>
<evidence type="ECO:0000256" key="32">
    <source>
        <dbReference type="ARBA" id="ARBA00023078"/>
    </source>
</evidence>
<evidence type="ECO:0000256" key="19">
    <source>
        <dbReference type="ARBA" id="ARBA00022719"/>
    </source>
</evidence>
<dbReference type="Pfam" id="PF14697">
    <property type="entry name" value="Fer4_21"/>
    <property type="match status" value="1"/>
</dbReference>
<dbReference type="Pfam" id="PF00361">
    <property type="entry name" value="Proton_antipo_M"/>
    <property type="match status" value="1"/>
</dbReference>
<evidence type="ECO:0000256" key="11">
    <source>
        <dbReference type="ARBA" id="ARBA00016612"/>
    </source>
</evidence>
<feature type="transmembrane region" description="Helical" evidence="46">
    <location>
        <begin position="536"/>
        <end position="557"/>
    </location>
</feature>
<dbReference type="Gene3D" id="1.10.287.3510">
    <property type="match status" value="1"/>
</dbReference>
<dbReference type="PANTHER" id="PTHR43507">
    <property type="entry name" value="NADH-UBIQUINONE OXIDOREDUCTASE CHAIN 4"/>
    <property type="match status" value="1"/>
</dbReference>
<keyword evidence="14" id="KW-0004">4Fe-4S</keyword>
<evidence type="ECO:0000256" key="10">
    <source>
        <dbReference type="ARBA" id="ARBA00013413"/>
    </source>
</evidence>
<dbReference type="NCBIfam" id="TIGR01971">
    <property type="entry name" value="NuoI"/>
    <property type="match status" value="1"/>
</dbReference>
<evidence type="ECO:0000256" key="4">
    <source>
        <dbReference type="ARBA" id="ARBA00004454"/>
    </source>
</evidence>
<evidence type="ECO:0000256" key="29">
    <source>
        <dbReference type="ARBA" id="ARBA00023004"/>
    </source>
</evidence>
<dbReference type="Pfam" id="PF00420">
    <property type="entry name" value="Oxidored_q2"/>
    <property type="match status" value="1"/>
</dbReference>
<feature type="transmembrane region" description="Helical" evidence="46">
    <location>
        <begin position="388"/>
        <end position="409"/>
    </location>
</feature>
<evidence type="ECO:0000256" key="9">
    <source>
        <dbReference type="ARBA" id="ARBA00013197"/>
    </source>
</evidence>
<keyword evidence="33 46" id="KW-0472">Membrane</keyword>
<keyword evidence="30" id="KW-0411">Iron-sulfur</keyword>
<evidence type="ECO:0000256" key="37">
    <source>
        <dbReference type="ARBA" id="ARBA00031586"/>
    </source>
</evidence>
<comment type="subcellular location">
    <subcellularLocation>
        <location evidence="44">Plastid thylakoid membrane</location>
        <topology evidence="44">Peripheral membrane protein</topology>
        <orientation evidence="44">Stromal side</orientation>
    </subcellularLocation>
    <subcellularLocation>
        <location evidence="4">Plastid</location>
        <location evidence="4">Chloroplast thylakoid membrane</location>
        <topology evidence="4">Multi-pass membrane protein</topology>
    </subcellularLocation>
</comment>
<name>A0A4Y1RG88_PRUDU</name>
<dbReference type="GO" id="GO:0003954">
    <property type="term" value="F:NADH dehydrogenase activity"/>
    <property type="evidence" value="ECO:0007669"/>
    <property type="project" value="TreeGrafter"/>
</dbReference>
<keyword evidence="27 46" id="KW-1133">Transmembrane helix</keyword>
<dbReference type="AlphaFoldDB" id="A0A4Y1RG88"/>
<evidence type="ECO:0000256" key="17">
    <source>
        <dbReference type="ARBA" id="ARBA00022640"/>
    </source>
</evidence>
<sequence length="1141" mass="128551">MSSSTIDIVEAQSKYGFWGWNLWRQPIGFIIFIISSLAECERLPFDLPEAEEELVAGYQTEYSGIKFGLFYVASYLNLLVSSLFVTVLYLGGWNISIPDIYVSELFEINKTCGVFGATIGIFITLAKTYLFLFIPITTRWTLPRLRMDQLLNLGWKFLLPISLVRAARYIGQSFMITLSHANRLPVTIQYPYEKLITAERFRGRIHFEFDKCIACEVCVRVCPIDLPVVDWKLETDIRKKRLLNYSIDFGVCIFCGNCVEYCPTNCLSMTEEYELSTYDRHELNYNQISLGRLPMSVIDDYTIRTIFNSPQKKKVMKNISIYLSLILHIMDLPGPIHDFLLVFLGSVLILGGMGVVLFTNPIYSAFSLGLVLVCISLFYILLNSYFVAAAQLLIYVGAINVLIVFAVMFMNGSEYYKDLNLWTVGDVVTLPVCTSIFVLLMITITDTSWYGIIWTTRSNQIIEQDLISNSQQIGIHLSTDFFLPFEFVSIILLAALIGAIAVARQSWSMMLEHVLVLSAYLFSIGIYGLITSRNMVRALMCLELILNAVNINFVTFSDFFDSRQLKGNILSIFVIAIAAAEAAIGPAIVSSIYRNRKSTHPMSHSVKIYDTCIGCTQCVRACPTDVLEMIPWDGCKAKQIASAPRTEDCVGCKRCESACPTDFLSVRVYLWHETTRILPIFAGSLIFFLPHRGNKVIRWYTICICLIELLLTTYAFGYRFQLDDPLMQLTEDYKWIDFFDFYWRLGIDGISIGPILLTGFITTLATLATRPRSNRTIFFSRPFTFFHHVGVRINSSLFTSIHVGGKKRLYSATKFILYTAGRVLGIGLYGSNEPTLNFETSANQSYPVALEIIFYIGFLIAFAVKSPIIPFHTWLPDTHGEAHYSTCMLLAGILLKMGAYGLVRINMELLPHAHSIFSPWLMIVGTIQIIYAASTSPGQRNLKKRIAYSSVSHMGFIIIGIGSISDTGLNGAILQIISHGFIGAALFFLAGTSYDRIRLVYLDEMGGMAIAIPKIFTTFSILSMASLALPGMSGFVAELIIFFGILTSQKYLLMTKILITFVMAIGMILTPIYSLSMLRQMFYGYKLFNAQNSYFFDSGPRELFVSISILLPVIGIGVYPDFVFSLSVDKVEAIISNYFYR</sequence>
<dbReference type="GO" id="GO:0042773">
    <property type="term" value="P:ATP synthesis coupled electron transport"/>
    <property type="evidence" value="ECO:0007669"/>
    <property type="project" value="InterPro"/>
</dbReference>
<evidence type="ECO:0000256" key="3">
    <source>
        <dbReference type="ARBA" id="ARBA00004059"/>
    </source>
</evidence>
<keyword evidence="22" id="KW-0603">Photosystem I</keyword>
<dbReference type="InterPro" id="IPR001750">
    <property type="entry name" value="ND/Mrp_TM"/>
</dbReference>
<keyword evidence="26" id="KW-0249">Electron transport</keyword>
<evidence type="ECO:0000256" key="14">
    <source>
        <dbReference type="ARBA" id="ARBA00022485"/>
    </source>
</evidence>
<evidence type="ECO:0000256" key="25">
    <source>
        <dbReference type="ARBA" id="ARBA00022967"/>
    </source>
</evidence>
<dbReference type="NCBIfam" id="TIGR00403">
    <property type="entry name" value="ndhI"/>
    <property type="match status" value="1"/>
</dbReference>
<feature type="domain" description="4Fe-4S ferredoxin-type" evidence="47">
    <location>
        <begin position="203"/>
        <end position="232"/>
    </location>
</feature>
<evidence type="ECO:0000313" key="48">
    <source>
        <dbReference type="EMBL" id="BBH03065.1"/>
    </source>
</evidence>
<dbReference type="InterPro" id="IPR010226">
    <property type="entry name" value="NADH_quinone_OxRdtase_chainI"/>
</dbReference>
<evidence type="ECO:0000256" key="24">
    <source>
        <dbReference type="ARBA" id="ARBA00022957"/>
    </source>
</evidence>